<accession>A0A1W2D1N5</accession>
<reference evidence="7 8" key="1">
    <citation type="submission" date="2017-04" db="EMBL/GenBank/DDBJ databases">
        <authorList>
            <person name="Afonso C.L."/>
            <person name="Miller P.J."/>
            <person name="Scott M.A."/>
            <person name="Spackman E."/>
            <person name="Goraichik I."/>
            <person name="Dimitrov K.M."/>
            <person name="Suarez D.L."/>
            <person name="Swayne D.E."/>
        </authorList>
    </citation>
    <scope>NUCLEOTIDE SEQUENCE [LARGE SCALE GENOMIC DNA]</scope>
    <source>
        <strain evidence="7 8">CGMCC 1.12644</strain>
    </source>
</reference>
<keyword evidence="4 5" id="KW-0472">Membrane</keyword>
<sequence length="196" mass="20192">MSPQAFLQLAVQTVLAPRDIARLLISARLGREALLTAFALVVALNTLVFAGMAVLMPPDPSVAIGNLSPLAFMLLLGGSVATAAVVITWAGRAMGGTAKFEDIALLLIWLQALRFLMQVALILISLALPGAGVLVVIAAAVAGLWVMLNFIDAAHGFGSLGKSVFVLFISLLGAVVGLSILLSLVGTSTLGLSNYV</sequence>
<dbReference type="RefSeq" id="WP_179141492.1">
    <property type="nucleotide sequence ID" value="NZ_FWYD01000010.1"/>
</dbReference>
<feature type="transmembrane region" description="Helical" evidence="5">
    <location>
        <begin position="67"/>
        <end position="91"/>
    </location>
</feature>
<evidence type="ECO:0000256" key="3">
    <source>
        <dbReference type="ARBA" id="ARBA00022989"/>
    </source>
</evidence>
<feature type="transmembrane region" description="Helical" evidence="5">
    <location>
        <begin position="33"/>
        <end position="55"/>
    </location>
</feature>
<comment type="subcellular location">
    <subcellularLocation>
        <location evidence="1">Membrane</location>
        <topology evidence="1">Multi-pass membrane protein</topology>
    </subcellularLocation>
</comment>
<keyword evidence="8" id="KW-1185">Reference proteome</keyword>
<dbReference type="STRING" id="1387277.SAMN06295998_11060"/>
<protein>
    <submittedName>
        <fullName evidence="7">Yip1 domain-containing protein</fullName>
    </submittedName>
</protein>
<feature type="transmembrane region" description="Helical" evidence="5">
    <location>
        <begin position="130"/>
        <end position="151"/>
    </location>
</feature>
<gene>
    <name evidence="7" type="ORF">SAMN06295998_11060</name>
</gene>
<evidence type="ECO:0000256" key="5">
    <source>
        <dbReference type="SAM" id="Phobius"/>
    </source>
</evidence>
<evidence type="ECO:0000259" key="6">
    <source>
        <dbReference type="Pfam" id="PF04893"/>
    </source>
</evidence>
<keyword evidence="3 5" id="KW-1133">Transmembrane helix</keyword>
<dbReference type="GO" id="GO:0016020">
    <property type="term" value="C:membrane"/>
    <property type="evidence" value="ECO:0007669"/>
    <property type="project" value="UniProtKB-SubCell"/>
</dbReference>
<organism evidence="7 8">
    <name type="scientific">Primorskyibacter flagellatus</name>
    <dbReference type="NCBI Taxonomy" id="1387277"/>
    <lineage>
        <taxon>Bacteria</taxon>
        <taxon>Pseudomonadati</taxon>
        <taxon>Pseudomonadota</taxon>
        <taxon>Alphaproteobacteria</taxon>
        <taxon>Rhodobacterales</taxon>
        <taxon>Roseobacteraceae</taxon>
        <taxon>Primorskyibacter</taxon>
    </lineage>
</organism>
<keyword evidence="2 5" id="KW-0812">Transmembrane</keyword>
<proteinExistence type="predicted"/>
<feature type="transmembrane region" description="Helical" evidence="5">
    <location>
        <begin position="163"/>
        <end position="186"/>
    </location>
</feature>
<evidence type="ECO:0000313" key="7">
    <source>
        <dbReference type="EMBL" id="SMC91439.1"/>
    </source>
</evidence>
<dbReference type="InterPro" id="IPR006977">
    <property type="entry name" value="Yip1_dom"/>
</dbReference>
<evidence type="ECO:0000256" key="1">
    <source>
        <dbReference type="ARBA" id="ARBA00004141"/>
    </source>
</evidence>
<feature type="domain" description="Yip1" evidence="6">
    <location>
        <begin position="13"/>
        <end position="179"/>
    </location>
</feature>
<evidence type="ECO:0000256" key="4">
    <source>
        <dbReference type="ARBA" id="ARBA00023136"/>
    </source>
</evidence>
<feature type="transmembrane region" description="Helical" evidence="5">
    <location>
        <begin position="103"/>
        <end position="124"/>
    </location>
</feature>
<dbReference type="EMBL" id="FWYD01000010">
    <property type="protein sequence ID" value="SMC91439.1"/>
    <property type="molecule type" value="Genomic_DNA"/>
</dbReference>
<evidence type="ECO:0000313" key="8">
    <source>
        <dbReference type="Proteomes" id="UP000192330"/>
    </source>
</evidence>
<dbReference type="Proteomes" id="UP000192330">
    <property type="component" value="Unassembled WGS sequence"/>
</dbReference>
<dbReference type="AlphaFoldDB" id="A0A1W2D1N5"/>
<name>A0A1W2D1N5_9RHOB</name>
<evidence type="ECO:0000256" key="2">
    <source>
        <dbReference type="ARBA" id="ARBA00022692"/>
    </source>
</evidence>
<dbReference type="Pfam" id="PF04893">
    <property type="entry name" value="Yip1"/>
    <property type="match status" value="1"/>
</dbReference>